<feature type="transmembrane region" description="Helical" evidence="4">
    <location>
        <begin position="20"/>
        <end position="40"/>
    </location>
</feature>
<evidence type="ECO:0000256" key="2">
    <source>
        <dbReference type="PROSITE-ProRule" id="PRU00284"/>
    </source>
</evidence>
<dbReference type="SUPFAM" id="SSF58104">
    <property type="entry name" value="Methyl-accepting chemotaxis protein (MCP) signaling domain"/>
    <property type="match status" value="1"/>
</dbReference>
<evidence type="ECO:0000313" key="6">
    <source>
        <dbReference type="EMBL" id="MBP3967289.1"/>
    </source>
</evidence>
<keyword evidence="7" id="KW-1185">Reference proteome</keyword>
<proteinExistence type="predicted"/>
<evidence type="ECO:0000313" key="7">
    <source>
        <dbReference type="Proteomes" id="UP000673394"/>
    </source>
</evidence>
<dbReference type="PANTHER" id="PTHR32089">
    <property type="entry name" value="METHYL-ACCEPTING CHEMOTAXIS PROTEIN MCPB"/>
    <property type="match status" value="1"/>
</dbReference>
<gene>
    <name evidence="6" type="ORF">I8J30_31930</name>
</gene>
<dbReference type="Pfam" id="PF00015">
    <property type="entry name" value="MCPsignal"/>
    <property type="match status" value="1"/>
</dbReference>
<dbReference type="PANTHER" id="PTHR32089:SF112">
    <property type="entry name" value="LYSOZYME-LIKE PROTEIN-RELATED"/>
    <property type="match status" value="1"/>
</dbReference>
<sequence>MMTQSELQVADLFYRNRIVFMGLIASSIISVGSVMALNLIPGAGKWMILAISVVLLAVLGVMLVRKAGMHVFPYVAVGGSAALTLYLMFDVVSITNFFSVYYIVAIAVIYMRWTPLLLGLGIGLFMNIYVLIVQGPELAEQLSSSTAIGIFVYFGLVSALLIALVKAGKHFAAQMETMRAQSEAVTKQQTAQKEQLLAQVESIASNLKQITEASEANQASFREMTHAFQEITEGANTQASSTSDISRLVQETHERLETMNNSLYQLEAQSTTANSSTTSGGEKIDELYETIAQFQLSVKDMSEQMEALDGVIRHVSEFTESIVRIASETNLLALNASIEAARAGESGRGFAVVAGEVRKLAELSAGTADAISEQLESMQKQADATRGLMNGIGKQMTSSSRITTDTREAFAVVRLTVEQLAQSLEHYRDNMTAIRGASSSIESATESVAAVSQQSSATLEELSATITTLAEQNERTLQRIKETSGSVQTLVS</sequence>
<keyword evidence="1 2" id="KW-0807">Transducer</keyword>
<name>A0ABS5CN43_9BACL</name>
<keyword evidence="3" id="KW-0175">Coiled coil</keyword>
<feature type="coiled-coil region" evidence="3">
    <location>
        <begin position="249"/>
        <end position="304"/>
    </location>
</feature>
<feature type="transmembrane region" description="Helical" evidence="4">
    <location>
        <begin position="147"/>
        <end position="165"/>
    </location>
</feature>
<dbReference type="PROSITE" id="PS50111">
    <property type="entry name" value="CHEMOTAXIS_TRANSDUC_2"/>
    <property type="match status" value="1"/>
</dbReference>
<evidence type="ECO:0000256" key="1">
    <source>
        <dbReference type="ARBA" id="ARBA00023224"/>
    </source>
</evidence>
<dbReference type="SMART" id="SM00283">
    <property type="entry name" value="MA"/>
    <property type="match status" value="1"/>
</dbReference>
<dbReference type="Gene3D" id="1.10.287.950">
    <property type="entry name" value="Methyl-accepting chemotaxis protein"/>
    <property type="match status" value="1"/>
</dbReference>
<organism evidence="6 7">
    <name type="scientific">Paenibacillus lignilyticus</name>
    <dbReference type="NCBI Taxonomy" id="1172615"/>
    <lineage>
        <taxon>Bacteria</taxon>
        <taxon>Bacillati</taxon>
        <taxon>Bacillota</taxon>
        <taxon>Bacilli</taxon>
        <taxon>Bacillales</taxon>
        <taxon>Paenibacillaceae</taxon>
        <taxon>Paenibacillus</taxon>
    </lineage>
</organism>
<comment type="caution">
    <text evidence="6">The sequence shown here is derived from an EMBL/GenBank/DDBJ whole genome shotgun (WGS) entry which is preliminary data.</text>
</comment>
<evidence type="ECO:0000256" key="4">
    <source>
        <dbReference type="SAM" id="Phobius"/>
    </source>
</evidence>
<keyword evidence="4" id="KW-0472">Membrane</keyword>
<feature type="domain" description="Methyl-accepting transducer" evidence="5">
    <location>
        <begin position="213"/>
        <end position="463"/>
    </location>
</feature>
<feature type="transmembrane region" description="Helical" evidence="4">
    <location>
        <begin position="71"/>
        <end position="88"/>
    </location>
</feature>
<dbReference type="EMBL" id="JAGKSP010000037">
    <property type="protein sequence ID" value="MBP3967289.1"/>
    <property type="molecule type" value="Genomic_DNA"/>
</dbReference>
<dbReference type="Proteomes" id="UP000673394">
    <property type="component" value="Unassembled WGS sequence"/>
</dbReference>
<evidence type="ECO:0000256" key="3">
    <source>
        <dbReference type="SAM" id="Coils"/>
    </source>
</evidence>
<dbReference type="RefSeq" id="WP_210664386.1">
    <property type="nucleotide sequence ID" value="NZ_JAGKSP010000037.1"/>
</dbReference>
<evidence type="ECO:0000259" key="5">
    <source>
        <dbReference type="PROSITE" id="PS50111"/>
    </source>
</evidence>
<keyword evidence="4" id="KW-0812">Transmembrane</keyword>
<feature type="transmembrane region" description="Helical" evidence="4">
    <location>
        <begin position="46"/>
        <end position="64"/>
    </location>
</feature>
<accession>A0ABS5CN43</accession>
<feature type="transmembrane region" description="Helical" evidence="4">
    <location>
        <begin position="116"/>
        <end position="135"/>
    </location>
</feature>
<protein>
    <recommendedName>
        <fullName evidence="5">Methyl-accepting transducer domain-containing protein</fullName>
    </recommendedName>
</protein>
<keyword evidence="4" id="KW-1133">Transmembrane helix</keyword>
<dbReference type="InterPro" id="IPR004089">
    <property type="entry name" value="MCPsignal_dom"/>
</dbReference>
<reference evidence="6 7" key="1">
    <citation type="submission" date="2021-04" db="EMBL/GenBank/DDBJ databases">
        <title>Paenibacillus sp. DLE-14 whole genome sequence.</title>
        <authorList>
            <person name="Ham Y.J."/>
        </authorList>
    </citation>
    <scope>NUCLEOTIDE SEQUENCE [LARGE SCALE GENOMIC DNA]</scope>
    <source>
        <strain evidence="6 7">DLE-14</strain>
    </source>
</reference>